<organism evidence="7 8">
    <name type="scientific">Brucella intermedia 229E</name>
    <dbReference type="NCBI Taxonomy" id="1337887"/>
    <lineage>
        <taxon>Bacteria</taxon>
        <taxon>Pseudomonadati</taxon>
        <taxon>Pseudomonadota</taxon>
        <taxon>Alphaproteobacteria</taxon>
        <taxon>Hyphomicrobiales</taxon>
        <taxon>Brucellaceae</taxon>
        <taxon>Brucella/Ochrobactrum group</taxon>
        <taxon>Brucella</taxon>
    </lineage>
</organism>
<evidence type="ECO:0000256" key="3">
    <source>
        <dbReference type="ARBA" id="ARBA00022692"/>
    </source>
</evidence>
<accession>U4VDK8</accession>
<keyword evidence="3 6" id="KW-0812">Transmembrane</keyword>
<feature type="transmembrane region" description="Helical" evidence="6">
    <location>
        <begin position="155"/>
        <end position="177"/>
    </location>
</feature>
<reference evidence="7 8" key="1">
    <citation type="journal article" date="2014" name="FEMS Microbiol. Lett.">
        <title>Genome sequencing analysis reveals virulence-related gene content of Ochrobactrum intermedium strain 229E, a urease-positive strain isolated from the human gastric niche.</title>
        <authorList>
            <person name="Kulkarni G.J."/>
            <person name="Shetty S."/>
            <person name="Dharne M.S."/>
            <person name="Shouche Y.S."/>
        </authorList>
    </citation>
    <scope>NUCLEOTIDE SEQUENCE [LARGE SCALE GENOMIC DNA]</scope>
    <source>
        <strain evidence="7 8">229E</strain>
    </source>
</reference>
<dbReference type="PANTHER" id="PTHR30086:SF20">
    <property type="entry name" value="ARGININE EXPORTER PROTEIN ARGO-RELATED"/>
    <property type="match status" value="1"/>
</dbReference>
<name>U4VDK8_9HYPH</name>
<dbReference type="EMBL" id="ASXJ01000090">
    <property type="protein sequence ID" value="ERM02369.1"/>
    <property type="molecule type" value="Genomic_DNA"/>
</dbReference>
<gene>
    <name evidence="7" type="ORF">Q644_16895</name>
</gene>
<protein>
    <submittedName>
        <fullName evidence="7">Lysine transporter LysE</fullName>
    </submittedName>
</protein>
<keyword evidence="4 6" id="KW-1133">Transmembrane helix</keyword>
<evidence type="ECO:0000256" key="1">
    <source>
        <dbReference type="ARBA" id="ARBA00004651"/>
    </source>
</evidence>
<evidence type="ECO:0000313" key="7">
    <source>
        <dbReference type="EMBL" id="ERM02369.1"/>
    </source>
</evidence>
<feature type="transmembrane region" description="Helical" evidence="6">
    <location>
        <begin position="73"/>
        <end position="90"/>
    </location>
</feature>
<sequence length="210" mass="22466">MVMDLVSLLAFAGILVVAAGTPGPNVGALVARVISRGHKGVFPFMFGLWLGDAIWLSLAVWGLAALANTFHTAFLILKYVGVAYLIYLSWKMWIAPVDEVADENAIPPRQGEAGKLFLSAMAITLGNPKIMVFYLAILPTVVDITHVSLVGWAELLLVMFVVLAAVDTAWVVLAAQARRFLRSPRMMRIANRTSAGGMMAGGAAVAIATR</sequence>
<comment type="subcellular location">
    <subcellularLocation>
        <location evidence="1">Cell membrane</location>
        <topology evidence="1">Multi-pass membrane protein</topology>
    </subcellularLocation>
</comment>
<evidence type="ECO:0000313" key="8">
    <source>
        <dbReference type="Proteomes" id="UP000016842"/>
    </source>
</evidence>
<dbReference type="InterPro" id="IPR001123">
    <property type="entry name" value="LeuE-type"/>
</dbReference>
<dbReference type="Pfam" id="PF01810">
    <property type="entry name" value="LysE"/>
    <property type="match status" value="1"/>
</dbReference>
<dbReference type="PATRIC" id="fig|1337887.3.peg.1778"/>
<dbReference type="AlphaFoldDB" id="U4VDK8"/>
<comment type="caution">
    <text evidence="7">The sequence shown here is derived from an EMBL/GenBank/DDBJ whole genome shotgun (WGS) entry which is preliminary data.</text>
</comment>
<dbReference type="GO" id="GO:0015171">
    <property type="term" value="F:amino acid transmembrane transporter activity"/>
    <property type="evidence" value="ECO:0007669"/>
    <property type="project" value="TreeGrafter"/>
</dbReference>
<proteinExistence type="predicted"/>
<dbReference type="PANTHER" id="PTHR30086">
    <property type="entry name" value="ARGININE EXPORTER PROTEIN ARGO"/>
    <property type="match status" value="1"/>
</dbReference>
<keyword evidence="2" id="KW-1003">Cell membrane</keyword>
<dbReference type="GO" id="GO:0005886">
    <property type="term" value="C:plasma membrane"/>
    <property type="evidence" value="ECO:0007669"/>
    <property type="project" value="UniProtKB-SubCell"/>
</dbReference>
<evidence type="ECO:0000256" key="6">
    <source>
        <dbReference type="SAM" id="Phobius"/>
    </source>
</evidence>
<dbReference type="Proteomes" id="UP000016842">
    <property type="component" value="Unassembled WGS sequence"/>
</dbReference>
<keyword evidence="5 6" id="KW-0472">Membrane</keyword>
<evidence type="ECO:0000256" key="4">
    <source>
        <dbReference type="ARBA" id="ARBA00022989"/>
    </source>
</evidence>
<feature type="transmembrane region" description="Helical" evidence="6">
    <location>
        <begin position="44"/>
        <end position="66"/>
    </location>
</feature>
<evidence type="ECO:0000256" key="5">
    <source>
        <dbReference type="ARBA" id="ARBA00023136"/>
    </source>
</evidence>
<evidence type="ECO:0000256" key="2">
    <source>
        <dbReference type="ARBA" id="ARBA00022475"/>
    </source>
</evidence>